<name>A0A2P8GIR7_9BACT</name>
<comment type="caution">
    <text evidence="1">The sequence shown here is derived from an EMBL/GenBank/DDBJ whole genome shotgun (WGS) entry which is preliminary data.</text>
</comment>
<sequence>MRIDMLPDDNGFFLNPRSAHRNGLRLAVKKQVMAEYGHELDNATGWRKQLVRWKLNALAEMRYRDILFTGGATGMR</sequence>
<dbReference type="AlphaFoldDB" id="A0A2P8GIR7"/>
<proteinExistence type="predicted"/>
<evidence type="ECO:0000313" key="1">
    <source>
        <dbReference type="EMBL" id="PSL33865.1"/>
    </source>
</evidence>
<dbReference type="RefSeq" id="WP_106593545.1">
    <property type="nucleotide sequence ID" value="NZ_PYAS01000001.1"/>
</dbReference>
<keyword evidence="2" id="KW-1185">Reference proteome</keyword>
<protein>
    <submittedName>
        <fullName evidence="1">Uncharacterized protein</fullName>
    </submittedName>
</protein>
<accession>A0A2P8GIR7</accession>
<dbReference type="EMBL" id="PYAS01000001">
    <property type="protein sequence ID" value="PSL33865.1"/>
    <property type="molecule type" value="Genomic_DNA"/>
</dbReference>
<gene>
    <name evidence="1" type="ORF">CLV60_101234</name>
</gene>
<evidence type="ECO:0000313" key="2">
    <source>
        <dbReference type="Proteomes" id="UP000241964"/>
    </source>
</evidence>
<reference evidence="1 2" key="1">
    <citation type="submission" date="2018-03" db="EMBL/GenBank/DDBJ databases">
        <title>Genomic Encyclopedia of Archaeal and Bacterial Type Strains, Phase II (KMG-II): from individual species to whole genera.</title>
        <authorList>
            <person name="Goeker M."/>
        </authorList>
    </citation>
    <scope>NUCLEOTIDE SEQUENCE [LARGE SCALE GENOMIC DNA]</scope>
    <source>
        <strain evidence="1 2">DSM 29057</strain>
    </source>
</reference>
<dbReference type="Proteomes" id="UP000241964">
    <property type="component" value="Unassembled WGS sequence"/>
</dbReference>
<dbReference type="OrthoDB" id="965737at2"/>
<organism evidence="1 2">
    <name type="scientific">Dyadobacter jiangsuensis</name>
    <dbReference type="NCBI Taxonomy" id="1591085"/>
    <lineage>
        <taxon>Bacteria</taxon>
        <taxon>Pseudomonadati</taxon>
        <taxon>Bacteroidota</taxon>
        <taxon>Cytophagia</taxon>
        <taxon>Cytophagales</taxon>
        <taxon>Spirosomataceae</taxon>
        <taxon>Dyadobacter</taxon>
    </lineage>
</organism>